<reference evidence="2 3" key="1">
    <citation type="submission" date="2017-05" db="EMBL/GenBank/DDBJ databases">
        <title>The complete genome sequence of Deinococcus ficus isolated from the rhizosphere of the Ficus religiosa L. in Taiwan.</title>
        <authorList>
            <person name="Wu K.-M."/>
            <person name="Liao T.-L."/>
            <person name="Liu Y.-M."/>
            <person name="Young C.-C."/>
            <person name="Tsai S.-F."/>
        </authorList>
    </citation>
    <scope>NUCLEOTIDE SEQUENCE [LARGE SCALE GENOMIC DNA]</scope>
    <source>
        <strain evidence="2 3">CC-FR2-10</strain>
        <plasmid evidence="3">pdfi1</plasmid>
    </source>
</reference>
<dbReference type="KEGG" id="dfc:DFI_16445"/>
<gene>
    <name evidence="2" type="ORF">DFI_16445</name>
</gene>
<evidence type="ECO:0000313" key="2">
    <source>
        <dbReference type="EMBL" id="ASN82746.1"/>
    </source>
</evidence>
<dbReference type="InterPro" id="IPR051172">
    <property type="entry name" value="Chlamydia_OmcB"/>
</dbReference>
<feature type="domain" description="DUF11" evidence="1">
    <location>
        <begin position="489"/>
        <end position="597"/>
    </location>
</feature>
<dbReference type="NCBIfam" id="TIGR01451">
    <property type="entry name" value="B_ant_repeat"/>
    <property type="match status" value="3"/>
</dbReference>
<organism evidence="2 3">
    <name type="scientific">Deinococcus ficus</name>
    <dbReference type="NCBI Taxonomy" id="317577"/>
    <lineage>
        <taxon>Bacteria</taxon>
        <taxon>Thermotogati</taxon>
        <taxon>Deinococcota</taxon>
        <taxon>Deinococci</taxon>
        <taxon>Deinococcales</taxon>
        <taxon>Deinococcaceae</taxon>
        <taxon>Deinococcus</taxon>
    </lineage>
</organism>
<dbReference type="Gene3D" id="2.60.40.740">
    <property type="match status" value="2"/>
</dbReference>
<dbReference type="InterPro" id="IPR047589">
    <property type="entry name" value="DUF11_rpt"/>
</dbReference>
<protein>
    <recommendedName>
        <fullName evidence="1">DUF11 domain-containing protein</fullName>
    </recommendedName>
</protein>
<feature type="domain" description="DUF11" evidence="1">
    <location>
        <begin position="221"/>
        <end position="339"/>
    </location>
</feature>
<dbReference type="InterPro" id="IPR013783">
    <property type="entry name" value="Ig-like_fold"/>
</dbReference>
<proteinExistence type="predicted"/>
<accession>A0A221T1K1</accession>
<dbReference type="PANTHER" id="PTHR34819">
    <property type="entry name" value="LARGE CYSTEINE-RICH PERIPLASMIC PROTEIN OMCB"/>
    <property type="match status" value="1"/>
</dbReference>
<geneLocation type="plasmid" evidence="3">
    <name>pdfi1</name>
</geneLocation>
<dbReference type="EMBL" id="CP021082">
    <property type="protein sequence ID" value="ASN82746.1"/>
    <property type="molecule type" value="Genomic_DNA"/>
</dbReference>
<feature type="domain" description="DUF11" evidence="1">
    <location>
        <begin position="608"/>
        <end position="713"/>
    </location>
</feature>
<dbReference type="Proteomes" id="UP000259030">
    <property type="component" value="Plasmid pDFI1"/>
</dbReference>
<dbReference type="Gene3D" id="2.60.40.10">
    <property type="entry name" value="Immunoglobulins"/>
    <property type="match status" value="1"/>
</dbReference>
<dbReference type="AlphaFoldDB" id="A0A221T1K1"/>
<keyword evidence="2" id="KW-0614">Plasmid</keyword>
<evidence type="ECO:0000313" key="3">
    <source>
        <dbReference type="Proteomes" id="UP000259030"/>
    </source>
</evidence>
<name>A0A221T1K1_9DEIO</name>
<dbReference type="Pfam" id="PF01345">
    <property type="entry name" value="DUF11"/>
    <property type="match status" value="3"/>
</dbReference>
<sequence length="945" mass="97582">MSFLTRHVLFLTFLEAPVRIPPLLNSLMAALLTLTGAAAALGTPAGTQITNVASAEARGAEDGQLFRVASNLISTEVRAVCAVNVTPDGTAAQPARTLTVFSGERALFPYTVVNTGNAGFTLNLTARQEPGSTLTLGEGDVRVFRDTNANGLLDAGEPEVSAVTLRADEAAAVIIEARTSRLARGTAALTLVGACTAANGGVQDENNTSVLNVRGLAAVGLSKTMVPAQPKPGDVVDVSVRAENSGNADASALSVTDLLNTPELAGLQYVPGSASVATGTLEYTRDGSTWGPAETAPVAGVRWNLAQLKEGGVGELRFKMRVDAQAALGQRVNTARLSDASGILAEASATVTIGAGPRIALGPVNAPDVTELGEDDQQTRTGAVLNQPTCFEQTLQNTGNVPDQVSVRAAVTAGQADVTLLDLSGAPLRQPLALAPGERLSFRVCLTPRSGEDVRLMLSASSSAGAADNSTVDHLRGIDARPANVALPLTKRVTPEGAVQAGAALTYTLTARNNYAFDLTGVTVTDVLSSDVTFVSADLGGRADGRTVTWSLDRLAAGQEVRLTLAVRVLNGVKDGTVITNEFQLTSAQTPNAVTSNRVLTPVWSAALTLQKSVSAAQATTGDRLTYTLRAVNTSPTAALRDLTITDVLPRGLVYLPGSSRLDGTAVADPVGEQGRLTWTVPALAAQASATINFDVRVTPDAGAELLNTAVARAFGVAGEAVAAVASNTASAVTHLTRGLLGSAQHVLIGRVFVDRNDNGVYDSTDSPVGRARVLLADGRAALTDADGRYHFADVTGGTVALRLDPNSVPYPARPMPQDGGLRGTRGVLVSGLTSVDFPLIPLAGGVSALTCNCAEFRYGDLTLTKTVTRDQDGFTVTLSLRAPRALADLNLTDALPAGARLLSGTPGLTVAALPAGEHILTYRYTMPASTSGALTPPTLRWRLP</sequence>
<dbReference type="PANTHER" id="PTHR34819:SF3">
    <property type="entry name" value="CELL SURFACE PROTEIN"/>
    <property type="match status" value="1"/>
</dbReference>
<keyword evidence="3" id="KW-1185">Reference proteome</keyword>
<dbReference type="SUPFAM" id="SSF117074">
    <property type="entry name" value="Hypothetical protein PA1324"/>
    <property type="match status" value="1"/>
</dbReference>
<dbReference type="InterPro" id="IPR001434">
    <property type="entry name" value="OmcB-like_DUF11"/>
</dbReference>
<evidence type="ECO:0000259" key="1">
    <source>
        <dbReference type="Pfam" id="PF01345"/>
    </source>
</evidence>